<dbReference type="InterPro" id="IPR015797">
    <property type="entry name" value="NUDIX_hydrolase-like_dom_sf"/>
</dbReference>
<dbReference type="HOGENOM" id="CLU_037162_19_3_11"/>
<keyword evidence="2" id="KW-0378">Hydrolase</keyword>
<dbReference type="OrthoDB" id="9761969at2"/>
<name>A0A066Z2U3_9ACTN</name>
<dbReference type="RefSeq" id="WP_035864114.1">
    <property type="nucleotide sequence ID" value="NZ_KK853997.1"/>
</dbReference>
<dbReference type="CDD" id="cd02883">
    <property type="entry name" value="NUDIX_Hydrolase"/>
    <property type="match status" value="1"/>
</dbReference>
<dbReference type="InterPro" id="IPR000086">
    <property type="entry name" value="NUDIX_hydrolase_dom"/>
</dbReference>
<reference evidence="5 6" key="1">
    <citation type="submission" date="2014-05" db="EMBL/GenBank/DDBJ databases">
        <title>Draft Genome Sequence of Kitasatospora cheerisanensis KCTC 2395.</title>
        <authorList>
            <person name="Nam D.H."/>
        </authorList>
    </citation>
    <scope>NUCLEOTIDE SEQUENCE [LARGE SCALE GENOMIC DNA]</scope>
    <source>
        <strain evidence="5 6">KCTC 2395</strain>
    </source>
</reference>
<dbReference type="PROSITE" id="PS51462">
    <property type="entry name" value="NUDIX"/>
    <property type="match status" value="1"/>
</dbReference>
<dbReference type="PRINTS" id="PR00502">
    <property type="entry name" value="NUDIXFAMILY"/>
</dbReference>
<evidence type="ECO:0000256" key="2">
    <source>
        <dbReference type="ARBA" id="ARBA00022801"/>
    </source>
</evidence>
<dbReference type="GO" id="GO:0016787">
    <property type="term" value="F:hydrolase activity"/>
    <property type="evidence" value="ECO:0007669"/>
    <property type="project" value="UniProtKB-KW"/>
</dbReference>
<sequence>MTEPGVAVAVVVRDGRVLMVQRRAADGELWWQFPAGEVRDGETAEAAAARETAGQTGLSVTAARLLAERAHPVNGLRTAYFACSVAAGPASVAGVEDLVALEWVTRGRLAEYVPSGLCGPVQAYLDGELSRD</sequence>
<accession>A0A066Z2U3</accession>
<dbReference type="PATRIC" id="fig|1348663.4.peg.3598"/>
<evidence type="ECO:0000256" key="3">
    <source>
        <dbReference type="ARBA" id="ARBA00022842"/>
    </source>
</evidence>
<organism evidence="5 6">
    <name type="scientific">Kitasatospora cheerisanensis KCTC 2395</name>
    <dbReference type="NCBI Taxonomy" id="1348663"/>
    <lineage>
        <taxon>Bacteria</taxon>
        <taxon>Bacillati</taxon>
        <taxon>Actinomycetota</taxon>
        <taxon>Actinomycetes</taxon>
        <taxon>Kitasatosporales</taxon>
        <taxon>Streptomycetaceae</taxon>
        <taxon>Kitasatospora</taxon>
    </lineage>
</organism>
<dbReference type="Pfam" id="PF00293">
    <property type="entry name" value="NUDIX"/>
    <property type="match status" value="1"/>
</dbReference>
<evidence type="ECO:0000259" key="4">
    <source>
        <dbReference type="PROSITE" id="PS51462"/>
    </source>
</evidence>
<keyword evidence="3" id="KW-0460">Magnesium</keyword>
<dbReference type="PANTHER" id="PTHR43046">
    <property type="entry name" value="GDP-MANNOSE MANNOSYL HYDROLASE"/>
    <property type="match status" value="1"/>
</dbReference>
<keyword evidence="6" id="KW-1185">Reference proteome</keyword>
<dbReference type="PANTHER" id="PTHR43046:SF12">
    <property type="entry name" value="GDP-MANNOSE MANNOSYL HYDROLASE"/>
    <property type="match status" value="1"/>
</dbReference>
<dbReference type="InterPro" id="IPR020476">
    <property type="entry name" value="Nudix_hydrolase"/>
</dbReference>
<protein>
    <recommendedName>
        <fullName evidence="4">Nudix hydrolase domain-containing protein</fullName>
    </recommendedName>
</protein>
<evidence type="ECO:0000256" key="1">
    <source>
        <dbReference type="ARBA" id="ARBA00001946"/>
    </source>
</evidence>
<evidence type="ECO:0000313" key="6">
    <source>
        <dbReference type="Proteomes" id="UP000027178"/>
    </source>
</evidence>
<dbReference type="Gene3D" id="3.90.79.10">
    <property type="entry name" value="Nucleoside Triphosphate Pyrophosphohydrolase"/>
    <property type="match status" value="1"/>
</dbReference>
<dbReference type="AlphaFoldDB" id="A0A066Z2U3"/>
<dbReference type="SUPFAM" id="SSF55811">
    <property type="entry name" value="Nudix"/>
    <property type="match status" value="1"/>
</dbReference>
<feature type="domain" description="Nudix hydrolase" evidence="4">
    <location>
        <begin position="1"/>
        <end position="126"/>
    </location>
</feature>
<comment type="caution">
    <text evidence="5">The sequence shown here is derived from an EMBL/GenBank/DDBJ whole genome shotgun (WGS) entry which is preliminary data.</text>
</comment>
<evidence type="ECO:0000313" key="5">
    <source>
        <dbReference type="EMBL" id="KDN84646.1"/>
    </source>
</evidence>
<dbReference type="EMBL" id="JNBY01000092">
    <property type="protein sequence ID" value="KDN84646.1"/>
    <property type="molecule type" value="Genomic_DNA"/>
</dbReference>
<proteinExistence type="predicted"/>
<comment type="cofactor">
    <cofactor evidence="1">
        <name>Mg(2+)</name>
        <dbReference type="ChEBI" id="CHEBI:18420"/>
    </cofactor>
</comment>
<gene>
    <name evidence="5" type="ORF">KCH_37380</name>
</gene>
<dbReference type="eggNOG" id="COG1051">
    <property type="taxonomic scope" value="Bacteria"/>
</dbReference>
<dbReference type="Proteomes" id="UP000027178">
    <property type="component" value="Unassembled WGS sequence"/>
</dbReference>